<organism evidence="2 3">
    <name type="scientific">Enterococcus alishanensis</name>
    <dbReference type="NCBI Taxonomy" id="1303817"/>
    <lineage>
        <taxon>Bacteria</taxon>
        <taxon>Bacillati</taxon>
        <taxon>Bacillota</taxon>
        <taxon>Bacilli</taxon>
        <taxon>Lactobacillales</taxon>
        <taxon>Enterococcaceae</taxon>
        <taxon>Enterococcus</taxon>
    </lineage>
</organism>
<dbReference type="SMART" id="SM00882">
    <property type="entry name" value="CoA_trans"/>
    <property type="match status" value="1"/>
</dbReference>
<dbReference type="Proteomes" id="UP000774130">
    <property type="component" value="Unassembled WGS sequence"/>
</dbReference>
<dbReference type="InterPro" id="IPR012792">
    <property type="entry name" value="3-oxoacid_CoA-transf_A"/>
</dbReference>
<name>A0ABS6TCL0_9ENTE</name>
<evidence type="ECO:0000313" key="2">
    <source>
        <dbReference type="EMBL" id="MBV7390622.1"/>
    </source>
</evidence>
<dbReference type="PANTHER" id="PTHR13707">
    <property type="entry name" value="KETOACID-COENZYME A TRANSFERASE"/>
    <property type="match status" value="1"/>
</dbReference>
<dbReference type="RefSeq" id="WP_218325681.1">
    <property type="nucleotide sequence ID" value="NZ_JAHUZB010000003.1"/>
</dbReference>
<sequence length="220" mass="23583">MENKQISLTEAIDLVKEGDIVAVGGFMTNGTPELLVDALVEKGIKHLTLVSNDTGLIDKGVGKLIMNHQFDKIITSHLGLNREAGRQLNENETKFEIMPLGTLVERIRCGAFGLGGVLTPTGIGTLIEEGKQKITVAGREYLLETPIKADVALVLADQADQTGNLQYAGSENNFNHIMSANAKTTIVQARKVVATGTINPSFVHTPSIFVDCVVEGDVLC</sequence>
<gene>
    <name evidence="2" type="ORF">KUA55_08020</name>
</gene>
<dbReference type="EMBL" id="JAHUZB010000003">
    <property type="protein sequence ID" value="MBV7390622.1"/>
    <property type="molecule type" value="Genomic_DNA"/>
</dbReference>
<keyword evidence="3" id="KW-1185">Reference proteome</keyword>
<evidence type="ECO:0000313" key="3">
    <source>
        <dbReference type="Proteomes" id="UP000774130"/>
    </source>
</evidence>
<comment type="caution">
    <text evidence="2">The sequence shown here is derived from an EMBL/GenBank/DDBJ whole genome shotgun (WGS) entry which is preliminary data.</text>
</comment>
<accession>A0ABS6TCL0</accession>
<dbReference type="GO" id="GO:0016740">
    <property type="term" value="F:transferase activity"/>
    <property type="evidence" value="ECO:0007669"/>
    <property type="project" value="UniProtKB-KW"/>
</dbReference>
<dbReference type="InterPro" id="IPR004165">
    <property type="entry name" value="CoA_trans_fam_I"/>
</dbReference>
<dbReference type="NCBIfam" id="TIGR02429">
    <property type="entry name" value="pcaI_scoA_fam"/>
    <property type="match status" value="1"/>
</dbReference>
<evidence type="ECO:0000256" key="1">
    <source>
        <dbReference type="ARBA" id="ARBA00022679"/>
    </source>
</evidence>
<dbReference type="PANTHER" id="PTHR13707:SF60">
    <property type="entry name" value="ACETATE COA-TRANSFERASE SUBUNIT ALPHA"/>
    <property type="match status" value="1"/>
</dbReference>
<protein>
    <submittedName>
        <fullName evidence="2">CoA transferase subunit A</fullName>
    </submittedName>
</protein>
<dbReference type="Pfam" id="PF01144">
    <property type="entry name" value="CoA_trans"/>
    <property type="match status" value="1"/>
</dbReference>
<reference evidence="2 3" key="1">
    <citation type="submission" date="2021-06" db="EMBL/GenBank/DDBJ databases">
        <title>Enterococcus alishanensis sp. nov., a novel lactic acid bacterium isolated from fresh coffee beans.</title>
        <authorList>
            <person name="Chen Y.-S."/>
        </authorList>
    </citation>
    <scope>NUCLEOTIDE SEQUENCE [LARGE SCALE GENOMIC DNA]</scope>
    <source>
        <strain evidence="2 3">ALS3</strain>
    </source>
</reference>
<keyword evidence="1 2" id="KW-0808">Transferase</keyword>
<proteinExistence type="predicted"/>